<keyword evidence="3" id="KW-1185">Reference proteome</keyword>
<comment type="caution">
    <text evidence="1">The sequence shown here is derived from an EMBL/GenBank/DDBJ whole genome shotgun (WGS) entry which is preliminary data.</text>
</comment>
<feature type="non-terminal residue" evidence="1">
    <location>
        <position position="28"/>
    </location>
</feature>
<proteinExistence type="predicted"/>
<accession>A0A8J2JT37</accession>
<sequence length="28" mass="3299">MKGKYFMIRVKNRSEEETYGFETPSKAA</sequence>
<feature type="non-terminal residue" evidence="1">
    <location>
        <position position="1"/>
    </location>
</feature>
<protein>
    <submittedName>
        <fullName evidence="1">Uncharacterized protein</fullName>
    </submittedName>
</protein>
<evidence type="ECO:0000313" key="3">
    <source>
        <dbReference type="Proteomes" id="UP000708208"/>
    </source>
</evidence>
<evidence type="ECO:0000313" key="2">
    <source>
        <dbReference type="EMBL" id="CAG7723440.1"/>
    </source>
</evidence>
<reference evidence="1" key="1">
    <citation type="submission" date="2021-06" db="EMBL/GenBank/DDBJ databases">
        <authorList>
            <person name="Hodson N. C."/>
            <person name="Mongue J. A."/>
            <person name="Jaron S. K."/>
        </authorList>
    </citation>
    <scope>NUCLEOTIDE SEQUENCE</scope>
</reference>
<dbReference type="AlphaFoldDB" id="A0A8J2JT37"/>
<dbReference type="EMBL" id="CAJVCH010097222">
    <property type="protein sequence ID" value="CAG7723263.1"/>
    <property type="molecule type" value="Genomic_DNA"/>
</dbReference>
<gene>
    <name evidence="1" type="ORF">AFUS01_LOCUS12360</name>
    <name evidence="2" type="ORF">AFUS01_LOCUS12528</name>
</gene>
<evidence type="ECO:0000313" key="1">
    <source>
        <dbReference type="EMBL" id="CAG7723263.1"/>
    </source>
</evidence>
<name>A0A8J2JT37_9HEXA</name>
<dbReference type="Proteomes" id="UP000708208">
    <property type="component" value="Unassembled WGS sequence"/>
</dbReference>
<organism evidence="1 3">
    <name type="scientific">Allacma fusca</name>
    <dbReference type="NCBI Taxonomy" id="39272"/>
    <lineage>
        <taxon>Eukaryota</taxon>
        <taxon>Metazoa</taxon>
        <taxon>Ecdysozoa</taxon>
        <taxon>Arthropoda</taxon>
        <taxon>Hexapoda</taxon>
        <taxon>Collembola</taxon>
        <taxon>Symphypleona</taxon>
        <taxon>Sminthuridae</taxon>
        <taxon>Allacma</taxon>
    </lineage>
</organism>
<dbReference type="EMBL" id="CAJVCH010099069">
    <property type="protein sequence ID" value="CAG7723440.1"/>
    <property type="molecule type" value="Genomic_DNA"/>
</dbReference>